<dbReference type="OrthoDB" id="9775474at2"/>
<comment type="subcellular location">
    <subcellularLocation>
        <location evidence="1">Cell membrane</location>
        <topology evidence="1">Multi-pass membrane protein</topology>
    </subcellularLocation>
</comment>
<dbReference type="PANTHER" id="PTHR43738:SF3">
    <property type="entry name" value="ABC TRANSPORTER PERMEASE"/>
    <property type="match status" value="1"/>
</dbReference>
<keyword evidence="5 6" id="KW-0472">Membrane</keyword>
<keyword evidence="9" id="KW-1185">Reference proteome</keyword>
<evidence type="ECO:0000259" key="7">
    <source>
        <dbReference type="Pfam" id="PF02687"/>
    </source>
</evidence>
<gene>
    <name evidence="8" type="ORF">sS8_4038</name>
</gene>
<sequence>MLLFLRLALRNLLRHKLRTGLTAFGIVIAIVAFALLRTVVDAWYAGAEATSANRLITRNAISLTFPLPISHANRIRQLSGITGLSYSNWFGGVYIDERNFFPQFAVEPKSYLELYPELVLAEAEKTAFIKDRKGAIAGRKLAKQYGWKIGDVIPLRGTIYSGNWSFVLRGIYRGAEKKTDETLFLLHWDNLNETLKKTDPNRAERVGVFVLRIDRVDRAAELSDAVDRLFQNSLAETLTETEEAFQLGFVAMTEAILIAIKIVSFVVVAIIMAVMANTMAMSTRERRREYATLKAVGFGSRYLLSLILGESLVLSIGSGVLGILATFPAAGFLATKFGTLFPVFELSLQTMGLGMLASCLIGFTAALFPAWRVITLPVSEGLRSIG</sequence>
<name>A0A250L1C2_9GAMM</name>
<evidence type="ECO:0000256" key="1">
    <source>
        <dbReference type="ARBA" id="ARBA00004651"/>
    </source>
</evidence>
<dbReference type="InterPro" id="IPR003838">
    <property type="entry name" value="ABC3_permease_C"/>
</dbReference>
<dbReference type="PANTHER" id="PTHR43738">
    <property type="entry name" value="ABC TRANSPORTER, MEMBRANE PROTEIN"/>
    <property type="match status" value="1"/>
</dbReference>
<dbReference type="EMBL" id="AP017928">
    <property type="protein sequence ID" value="BBA35969.1"/>
    <property type="molecule type" value="Genomic_DNA"/>
</dbReference>
<keyword evidence="3 6" id="KW-0812">Transmembrane</keyword>
<evidence type="ECO:0000256" key="4">
    <source>
        <dbReference type="ARBA" id="ARBA00022989"/>
    </source>
</evidence>
<proteinExistence type="predicted"/>
<evidence type="ECO:0000313" key="8">
    <source>
        <dbReference type="EMBL" id="BBA35969.1"/>
    </source>
</evidence>
<feature type="transmembrane region" description="Helical" evidence="6">
    <location>
        <begin position="302"/>
        <end position="333"/>
    </location>
</feature>
<feature type="transmembrane region" description="Helical" evidence="6">
    <location>
        <begin position="353"/>
        <end position="374"/>
    </location>
</feature>
<dbReference type="Proteomes" id="UP000266313">
    <property type="component" value="Chromosome"/>
</dbReference>
<evidence type="ECO:0000256" key="3">
    <source>
        <dbReference type="ARBA" id="ARBA00022692"/>
    </source>
</evidence>
<feature type="transmembrane region" description="Helical" evidence="6">
    <location>
        <begin position="21"/>
        <end position="44"/>
    </location>
</feature>
<evidence type="ECO:0000313" key="9">
    <source>
        <dbReference type="Proteomes" id="UP000266313"/>
    </source>
</evidence>
<dbReference type="GO" id="GO:0005886">
    <property type="term" value="C:plasma membrane"/>
    <property type="evidence" value="ECO:0007669"/>
    <property type="project" value="UniProtKB-SubCell"/>
</dbReference>
<reference evidence="8 9" key="1">
    <citation type="submission" date="2016-12" db="EMBL/GenBank/DDBJ databases">
        <title>Genome sequencing of Methylocaldum marinum.</title>
        <authorList>
            <person name="Takeuchi M."/>
            <person name="Kamagata Y."/>
            <person name="Hiraoka S."/>
            <person name="Oshima K."/>
            <person name="Hattori M."/>
            <person name="Iwasaki W."/>
        </authorList>
    </citation>
    <scope>NUCLEOTIDE SEQUENCE [LARGE SCALE GENOMIC DNA]</scope>
    <source>
        <strain evidence="8 9">S8</strain>
    </source>
</reference>
<evidence type="ECO:0000256" key="2">
    <source>
        <dbReference type="ARBA" id="ARBA00022475"/>
    </source>
</evidence>
<dbReference type="InterPro" id="IPR051125">
    <property type="entry name" value="ABC-4/HrtB_transporter"/>
</dbReference>
<keyword evidence="2" id="KW-1003">Cell membrane</keyword>
<protein>
    <submittedName>
        <fullName evidence="8">Efflux ABC transporter, permease protein</fullName>
    </submittedName>
</protein>
<evidence type="ECO:0000256" key="6">
    <source>
        <dbReference type="SAM" id="Phobius"/>
    </source>
</evidence>
<dbReference type="AlphaFoldDB" id="A0A250L1C2"/>
<dbReference type="Pfam" id="PF02687">
    <property type="entry name" value="FtsX"/>
    <property type="match status" value="1"/>
</dbReference>
<feature type="transmembrane region" description="Helical" evidence="6">
    <location>
        <begin position="255"/>
        <end position="281"/>
    </location>
</feature>
<evidence type="ECO:0000256" key="5">
    <source>
        <dbReference type="ARBA" id="ARBA00023136"/>
    </source>
</evidence>
<accession>A0A250L1C2</accession>
<dbReference type="RefSeq" id="WP_119631231.1">
    <property type="nucleotide sequence ID" value="NZ_AP017928.1"/>
</dbReference>
<keyword evidence="4 6" id="KW-1133">Transmembrane helix</keyword>
<feature type="domain" description="ABC3 transporter permease C-terminal" evidence="7">
    <location>
        <begin position="262"/>
        <end position="377"/>
    </location>
</feature>
<dbReference type="KEGG" id="mmai:sS8_4038"/>
<organism evidence="8 9">
    <name type="scientific">Methylocaldum marinum</name>
    <dbReference type="NCBI Taxonomy" id="1432792"/>
    <lineage>
        <taxon>Bacteria</taxon>
        <taxon>Pseudomonadati</taxon>
        <taxon>Pseudomonadota</taxon>
        <taxon>Gammaproteobacteria</taxon>
        <taxon>Methylococcales</taxon>
        <taxon>Methylococcaceae</taxon>
        <taxon>Methylocaldum</taxon>
    </lineage>
</organism>